<dbReference type="SMART" id="SM01202">
    <property type="entry name" value="FerI"/>
    <property type="match status" value="1"/>
</dbReference>
<dbReference type="GO" id="GO:0007009">
    <property type="term" value="P:plasma membrane organization"/>
    <property type="evidence" value="ECO:0007669"/>
    <property type="project" value="TreeGrafter"/>
</dbReference>
<dbReference type="FunFam" id="2.60.40.150:FF:000138">
    <property type="entry name" value="Fer-1-like family member 6"/>
    <property type="match status" value="1"/>
</dbReference>
<keyword evidence="11 15" id="KW-0472">Membrane</keyword>
<keyword evidence="12" id="KW-0968">Cytoplasmic vesicle</keyword>
<keyword evidence="5 15" id="KW-0812">Transmembrane</keyword>
<dbReference type="InterPro" id="IPR012560">
    <property type="entry name" value="Ferlin_A-domain"/>
</dbReference>
<feature type="compositionally biased region" description="Gly residues" evidence="14">
    <location>
        <begin position="132"/>
        <end position="144"/>
    </location>
</feature>
<keyword evidence="6" id="KW-0479">Metal-binding</keyword>
<dbReference type="SMART" id="SM00693">
    <property type="entry name" value="DysFN"/>
    <property type="match status" value="2"/>
</dbReference>
<feature type="region of interest" description="Disordered" evidence="14">
    <location>
        <begin position="1995"/>
        <end position="2019"/>
    </location>
</feature>
<feature type="domain" description="C2" evidence="16">
    <location>
        <begin position="184"/>
        <end position="305"/>
    </location>
</feature>
<dbReference type="InterPro" id="IPR037721">
    <property type="entry name" value="Ferlin"/>
</dbReference>
<feature type="domain" description="C2" evidence="16">
    <location>
        <begin position="1252"/>
        <end position="1379"/>
    </location>
</feature>
<dbReference type="SMART" id="SM01201">
    <property type="entry name" value="FerB"/>
    <property type="match status" value="1"/>
</dbReference>
<evidence type="ECO:0000259" key="16">
    <source>
        <dbReference type="PROSITE" id="PS50004"/>
    </source>
</evidence>
<dbReference type="Gene3D" id="2.60.40.150">
    <property type="entry name" value="C2 domain"/>
    <property type="match status" value="6"/>
</dbReference>
<evidence type="ECO:0000256" key="9">
    <source>
        <dbReference type="ARBA" id="ARBA00022968"/>
    </source>
</evidence>
<feature type="compositionally biased region" description="Acidic residues" evidence="14">
    <location>
        <begin position="151"/>
        <end position="164"/>
    </location>
</feature>
<evidence type="ECO:0000313" key="18">
    <source>
        <dbReference type="RefSeq" id="XP_036355167.1"/>
    </source>
</evidence>
<evidence type="ECO:0000313" key="17">
    <source>
        <dbReference type="Proteomes" id="UP000515154"/>
    </source>
</evidence>
<dbReference type="InterPro" id="IPR006614">
    <property type="entry name" value="Peroxin/Ferlin"/>
</dbReference>
<feature type="coiled-coil region" evidence="13">
    <location>
        <begin position="721"/>
        <end position="758"/>
    </location>
</feature>
<evidence type="ECO:0000256" key="7">
    <source>
        <dbReference type="ARBA" id="ARBA00022737"/>
    </source>
</evidence>
<feature type="compositionally biased region" description="Basic residues" evidence="14">
    <location>
        <begin position="183"/>
        <end position="193"/>
    </location>
</feature>
<feature type="domain" description="C2" evidence="16">
    <location>
        <begin position="1084"/>
        <end position="1219"/>
    </location>
</feature>
<evidence type="ECO:0000256" key="6">
    <source>
        <dbReference type="ARBA" id="ARBA00022723"/>
    </source>
</evidence>
<protein>
    <submittedName>
        <fullName evidence="18">Myoferlin isoform X1</fullName>
    </submittedName>
</protein>
<dbReference type="InterPro" id="IPR000008">
    <property type="entry name" value="C2_dom"/>
</dbReference>
<dbReference type="Pfam" id="PF00168">
    <property type="entry name" value="C2"/>
    <property type="match status" value="7"/>
</dbReference>
<feature type="domain" description="C2" evidence="16">
    <location>
        <begin position="1795"/>
        <end position="1941"/>
    </location>
</feature>
<accession>A0A7E6EK06</accession>
<feature type="region of interest" description="Disordered" evidence="14">
    <location>
        <begin position="1369"/>
        <end position="1389"/>
    </location>
</feature>
<dbReference type="PANTHER" id="PTHR12546">
    <property type="entry name" value="FER-1-LIKE"/>
    <property type="match status" value="1"/>
</dbReference>
<sequence length="2083" mass="237437">MTTLKVTVISADKLPSVETFFKLDPMCYVKFQGSEKKTKEIKDTETPEWNETLEFDLKGVPLAPNDEIVVTVKDYEKIGRNKFVGSVVVPLQNLINARTQELNVTLKDSQNSPTTGTVRLKLDYIAPASTTSGGGGGGGGGGASGVVVTTDGDDEDEDEDDEEPAAPVQVVDPVTGNVTVVKPPKKKKRRSKRQNLSTKKQDFQIRVKVLEARQLMGSNIQPLARVKVYNQTKQTRVKKSTNSPFWNESFFFNFNMSPSELFDELIEFQVFNSRKLRSDSLIGSFKMDIGMVYDEPTHAFIGKWLLLSDPDDTLAGCKGYLKICAIVLGPGDESPMKTLESIKASSQNEAEDIEANLLRPAGVSLRPATFTVRLYRAEDIPKMDSDFIEGVKKVIGFGDDKKEFVDPYFIFSFAGKEVRSKTLYSNDHPEWNQDLSLGLQFPSMCERLKFIIKDWDRLNEDDTVGTHFLPISLISSPGDAGTYPGFLPTFGPCFVNFYGSTREYSDLPDEFDDLNIGKGEGVAYRGRALLELKTVLGELPELALTDIPNDDLLKVQKFMRRRNYKLHAAFLNATMVSCIDAPIEFEVSIGNYGNKLDVSVDPCASTTQPTNAVFDGCYYHFLPWASTKPCTVVDSAWEDISFRLESLNLFLRIIDLLESNLERIRISMRTKLPLPELAQLVISLLKELIEDLKKPLSLPQSGYHMENELDKNIRAFREIELKDITENAERVMNNATDINEALSEIESILERLKGLAIEPQNSMPDVIIWMISGEKRIAYFRIPAYELLYSDNPNYIGRQCGKVQSIQLRYPGLKAQKEKYNIPALIRVKLWLGLSKQEKEWHNIQTEGELAVFAETYENQVSILGSWTDKSPTMTRPKFSDIQGKLNLKKEYFTPPNGWQWDGDWYISQELSLMFDKDAGHRNYLEEVYENQYRLPRGTWGPMKQAWSDVKGDVMPSKDETKLPEGWKWDDDWKIDLSRAVDEEGFEYCVEATMGGYGPVQKNYHLCRRRRWVRSRKLVVDEKAKQKKEKLEKQAAEGWEYAPLFSMKFHAKERKMDLVRRRRWHRKMISKGIGGACFFRVAEDDSDKEVGMISPRMFLTFGEPQIYQLRAYLYQARDLAAADDSGLSDPFARVSFLKQSMVTEPFKKSLCPTWDQTLIFEQLEIYGNPQNLEMQPPDIFMEIFDHDMFGKPEFLGRSKASPMVKLDPADARNPVLQWYPVYKNEVAKGEILAAFELFLITPGKDLPFLPPKRGELYQVPNGIRPVLQRTGIEFLVWGVRNMKRFQLLEVNSPSIEFEIGGNTVSSTVIKNTKKNPNFIEPSLFLSVMLPKEEHYMPPLNIRVKDHRQFGRKPTVGVYTIKSLEKFRHVEIEPPPEQSTTGETPGNGPPAEMAIDMPTDEMPQGKKSKLSKFEQIFVQAKSAFPHIKLKNRSEGSEAGGVFNKVMSFPQMDLPSFSFKSDKEEEEKTDLLDLEIDWWSKYYASIGDSGKCKKYIEKGYDKLVVYNDELENCESFSEFSDFCHSFTMLRGKDTEDSESNTIGELKCSFKVYPLPADPSEPMPDRVIQGLPPSDPQVCIVRVYVVKGIDLQPNDPSGLADPYVKIKLGKHKVDSKSEYIPNTINPCFGKMFELKTVIPLHKDLTIGVYDRDLLSSDDLIGETTIDLENRFLTKFRATCGLPKSYCISGVNKWRDSVTPKDLLTSYCERTVLGVPMFYGSNSVKVGNVVYNLTDFEPSVVTDDNLGPAQERLALHVLNKFPLVKEHIETRSLYNPLQPGIEQGQLQMWVDLFPESLGPPGDPFNIASRKPLKYVLRCIIWNTVDVVLDEESITGEKMSDIYVVGWMDGINEKLETDVHYRSLNGEGNFNWRFVFPFDYLPAEQNMVVKKKEHFWSLDETELNIAPNFMLQIWDNDTFSADDFLGVLELNLNSMPTPTKKASQCNLKQISSAGGPPVKTFSLFEQRRIRGFWPCYSEDKEGRQLTGKLEMELELLTEDEATQRPAGTGREDPNENPHLEPPNRPDTSFMWFTSPWKTFKYIFWRNYKWKLLFALIIIIVILLIVLFVYSFPGAIVHRIIGSLNMKDD</sequence>
<dbReference type="InterPro" id="IPR035892">
    <property type="entry name" value="C2_domain_sf"/>
</dbReference>
<dbReference type="CDD" id="cd04037">
    <property type="entry name" value="C2E_Ferlin"/>
    <property type="match status" value="1"/>
</dbReference>
<dbReference type="InterPro" id="IPR037722">
    <property type="entry name" value="C2C_Ferlin"/>
</dbReference>
<dbReference type="Pfam" id="PF16165">
    <property type="entry name" value="Ferlin_C"/>
    <property type="match status" value="1"/>
</dbReference>
<dbReference type="InterPro" id="IPR037725">
    <property type="entry name" value="C2F_Ferlin"/>
</dbReference>
<evidence type="ECO:0000256" key="8">
    <source>
        <dbReference type="ARBA" id="ARBA00022837"/>
    </source>
</evidence>
<evidence type="ECO:0000256" key="10">
    <source>
        <dbReference type="ARBA" id="ARBA00022989"/>
    </source>
</evidence>
<name>A0A7E6EK06_9MOLL</name>
<dbReference type="GO" id="GO:0005886">
    <property type="term" value="C:plasma membrane"/>
    <property type="evidence" value="ECO:0007669"/>
    <property type="project" value="UniProtKB-SubCell"/>
</dbReference>
<feature type="domain" description="C2" evidence="16">
    <location>
        <begin position="1"/>
        <end position="104"/>
    </location>
</feature>
<evidence type="ECO:0000256" key="3">
    <source>
        <dbReference type="ARBA" id="ARBA00007561"/>
    </source>
</evidence>
<dbReference type="InterPro" id="IPR012968">
    <property type="entry name" value="FerIin_dom"/>
</dbReference>
<evidence type="ECO:0000256" key="1">
    <source>
        <dbReference type="ARBA" id="ARBA00004401"/>
    </source>
</evidence>
<keyword evidence="13" id="KW-0175">Coiled coil</keyword>
<dbReference type="CDD" id="cd04017">
    <property type="entry name" value="C2D_Ferlin"/>
    <property type="match status" value="1"/>
</dbReference>
<dbReference type="SMART" id="SM00239">
    <property type="entry name" value="C2"/>
    <property type="match status" value="7"/>
</dbReference>
<dbReference type="CDD" id="cd04018">
    <property type="entry name" value="C2C_Ferlin"/>
    <property type="match status" value="1"/>
</dbReference>
<evidence type="ECO:0000256" key="5">
    <source>
        <dbReference type="ARBA" id="ARBA00022692"/>
    </source>
</evidence>
<dbReference type="PANTHER" id="PTHR12546:SF33">
    <property type="entry name" value="SPERM VESICLE FUSION PROTEIN FER-1"/>
    <property type="match status" value="1"/>
</dbReference>
<evidence type="ECO:0000256" key="14">
    <source>
        <dbReference type="SAM" id="MobiDB-lite"/>
    </source>
</evidence>
<dbReference type="SMART" id="SM00694">
    <property type="entry name" value="DysFC"/>
    <property type="match status" value="2"/>
</dbReference>
<evidence type="ECO:0000256" key="15">
    <source>
        <dbReference type="SAM" id="Phobius"/>
    </source>
</evidence>
<dbReference type="SMART" id="SM01200">
    <property type="entry name" value="FerA"/>
    <property type="match status" value="1"/>
</dbReference>
<dbReference type="InterPro" id="IPR055072">
    <property type="entry name" value="Ferlin_DSRM"/>
</dbReference>
<keyword evidence="9" id="KW-0735">Signal-anchor</keyword>
<dbReference type="InterPro" id="IPR012561">
    <property type="entry name" value="Ferlin_B-domain"/>
</dbReference>
<evidence type="ECO:0000256" key="13">
    <source>
        <dbReference type="SAM" id="Coils"/>
    </source>
</evidence>
<feature type="compositionally biased region" description="Low complexity" evidence="14">
    <location>
        <begin position="165"/>
        <end position="182"/>
    </location>
</feature>
<comment type="similarity">
    <text evidence="3">Belongs to the ferlin family.</text>
</comment>
<dbReference type="Pfam" id="PF08151">
    <property type="entry name" value="FerI"/>
    <property type="match status" value="1"/>
</dbReference>
<organism evidence="17 18">
    <name type="scientific">Octopus sinensis</name>
    <name type="common">East Asian common octopus</name>
    <dbReference type="NCBI Taxonomy" id="2607531"/>
    <lineage>
        <taxon>Eukaryota</taxon>
        <taxon>Metazoa</taxon>
        <taxon>Spiralia</taxon>
        <taxon>Lophotrochozoa</taxon>
        <taxon>Mollusca</taxon>
        <taxon>Cephalopoda</taxon>
        <taxon>Coleoidea</taxon>
        <taxon>Octopodiformes</taxon>
        <taxon>Octopoda</taxon>
        <taxon>Incirrata</taxon>
        <taxon>Octopodidae</taxon>
        <taxon>Octopus</taxon>
    </lineage>
</organism>
<evidence type="ECO:0000256" key="2">
    <source>
        <dbReference type="ARBA" id="ARBA00004483"/>
    </source>
</evidence>
<feature type="compositionally biased region" description="Basic and acidic residues" evidence="14">
    <location>
        <begin position="2004"/>
        <end position="2018"/>
    </location>
</feature>
<dbReference type="CDD" id="cd04011">
    <property type="entry name" value="C2B_Ferlin"/>
    <property type="match status" value="1"/>
</dbReference>
<dbReference type="InterPro" id="IPR037720">
    <property type="entry name" value="C2B_Ferlin"/>
</dbReference>
<keyword evidence="4" id="KW-1003">Cell membrane</keyword>
<comment type="subcellular location">
    <subcellularLocation>
        <location evidence="1">Cell membrane</location>
        <topology evidence="1">Single-pass type II membrane protein</topology>
    </subcellularLocation>
    <subcellularLocation>
        <location evidence="2">Cytoplasmic vesicle membrane</location>
        <topology evidence="2">Single-pass type II membrane protein</topology>
    </subcellularLocation>
</comment>
<gene>
    <name evidence="18" type="primary">LOC115230663</name>
</gene>
<dbReference type="Pfam" id="PF08150">
    <property type="entry name" value="FerB"/>
    <property type="match status" value="1"/>
</dbReference>
<dbReference type="Pfam" id="PF22901">
    <property type="entry name" value="dsrm_Ferlin"/>
    <property type="match status" value="1"/>
</dbReference>
<keyword evidence="8" id="KW-0106">Calcium</keyword>
<evidence type="ECO:0000256" key="4">
    <source>
        <dbReference type="ARBA" id="ARBA00022475"/>
    </source>
</evidence>
<evidence type="ECO:0000256" key="12">
    <source>
        <dbReference type="ARBA" id="ARBA00023329"/>
    </source>
</evidence>
<dbReference type="InterPro" id="IPR032362">
    <property type="entry name" value="Ferlin_C"/>
</dbReference>
<dbReference type="InterPro" id="IPR037724">
    <property type="entry name" value="C2E_Ferlin"/>
</dbReference>
<dbReference type="Proteomes" id="UP000515154">
    <property type="component" value="Linkage group LG2"/>
</dbReference>
<dbReference type="CDD" id="cd08374">
    <property type="entry name" value="C2F_Ferlin"/>
    <property type="match status" value="1"/>
</dbReference>
<keyword evidence="7" id="KW-0677">Repeat</keyword>
<proteinExistence type="inferred from homology"/>
<dbReference type="FunFam" id="2.60.40.150:FF:000026">
    <property type="entry name" value="dysferlin isoform X2"/>
    <property type="match status" value="1"/>
</dbReference>
<feature type="region of interest" description="Disordered" evidence="14">
    <location>
        <begin position="130"/>
        <end position="200"/>
    </location>
</feature>
<dbReference type="PROSITE" id="PS50004">
    <property type="entry name" value="C2"/>
    <property type="match status" value="7"/>
</dbReference>
<dbReference type="InterPro" id="IPR037723">
    <property type="entry name" value="C2D_Ferlin"/>
</dbReference>
<keyword evidence="10 15" id="KW-1133">Transmembrane helix</keyword>
<keyword evidence="17" id="KW-1185">Reference proteome</keyword>
<feature type="domain" description="C2" evidence="16">
    <location>
        <begin position="349"/>
        <end position="487"/>
    </location>
</feature>
<dbReference type="RefSeq" id="XP_036355167.1">
    <property type="nucleotide sequence ID" value="XM_036499274.1"/>
</dbReference>
<evidence type="ECO:0000256" key="11">
    <source>
        <dbReference type="ARBA" id="ARBA00023136"/>
    </source>
</evidence>
<dbReference type="GO" id="GO:0030659">
    <property type="term" value="C:cytoplasmic vesicle membrane"/>
    <property type="evidence" value="ECO:0007669"/>
    <property type="project" value="UniProtKB-SubCell"/>
</dbReference>
<dbReference type="Pfam" id="PF08165">
    <property type="entry name" value="FerA"/>
    <property type="match status" value="1"/>
</dbReference>
<dbReference type="GO" id="GO:0046872">
    <property type="term" value="F:metal ion binding"/>
    <property type="evidence" value="ECO:0007669"/>
    <property type="project" value="UniProtKB-KW"/>
</dbReference>
<feature type="domain" description="C2" evidence="16">
    <location>
        <begin position="1559"/>
        <end position="1677"/>
    </location>
</feature>
<dbReference type="SUPFAM" id="SSF49562">
    <property type="entry name" value="C2 domain (Calcium/lipid-binding domain, CaLB)"/>
    <property type="match status" value="7"/>
</dbReference>
<reference evidence="18" key="1">
    <citation type="submission" date="2025-08" db="UniProtKB">
        <authorList>
            <consortium name="RefSeq"/>
        </authorList>
    </citation>
    <scope>IDENTIFICATION</scope>
</reference>
<feature type="transmembrane region" description="Helical" evidence="15">
    <location>
        <begin position="2046"/>
        <end position="2071"/>
    </location>
</feature>